<keyword evidence="4" id="KW-0406">Ion transport</keyword>
<keyword evidence="10" id="KW-1185">Reference proteome</keyword>
<feature type="domain" description="Calx-beta" evidence="7">
    <location>
        <begin position="2130"/>
        <end position="2232"/>
    </location>
</feature>
<feature type="domain" description="Calx-beta" evidence="7">
    <location>
        <begin position="1655"/>
        <end position="1755"/>
    </location>
</feature>
<feature type="domain" description="Calx-beta" evidence="7">
    <location>
        <begin position="2599"/>
        <end position="2702"/>
    </location>
</feature>
<evidence type="ECO:0000259" key="8">
    <source>
        <dbReference type="SMART" id="SM00635"/>
    </source>
</evidence>
<dbReference type="InterPro" id="IPR047589">
    <property type="entry name" value="DUF11_rpt"/>
</dbReference>
<feature type="compositionally biased region" description="Acidic residues" evidence="5">
    <location>
        <begin position="3299"/>
        <end position="3309"/>
    </location>
</feature>
<proteinExistence type="predicted"/>
<organism evidence="9 10">
    <name type="scientific">Parapedobacter indicus</name>
    <dbReference type="NCBI Taxonomy" id="1477437"/>
    <lineage>
        <taxon>Bacteria</taxon>
        <taxon>Pseudomonadati</taxon>
        <taxon>Bacteroidota</taxon>
        <taxon>Sphingobacteriia</taxon>
        <taxon>Sphingobacteriales</taxon>
        <taxon>Sphingobacteriaceae</taxon>
        <taxon>Parapedobacter</taxon>
    </lineage>
</organism>
<evidence type="ECO:0000256" key="5">
    <source>
        <dbReference type="SAM" id="MobiDB-lite"/>
    </source>
</evidence>
<evidence type="ECO:0000259" key="7">
    <source>
        <dbReference type="SMART" id="SM00237"/>
    </source>
</evidence>
<evidence type="ECO:0000313" key="10">
    <source>
        <dbReference type="Proteomes" id="UP000198670"/>
    </source>
</evidence>
<dbReference type="InterPro" id="IPR003343">
    <property type="entry name" value="Big_2"/>
</dbReference>
<dbReference type="NCBIfam" id="TIGR01451">
    <property type="entry name" value="B_ant_repeat"/>
    <property type="match status" value="1"/>
</dbReference>
<dbReference type="SMART" id="SM00237">
    <property type="entry name" value="Calx_beta"/>
    <property type="match status" value="13"/>
</dbReference>
<feature type="domain" description="Calx-beta" evidence="7">
    <location>
        <begin position="2014"/>
        <end position="2115"/>
    </location>
</feature>
<sequence length="3499" mass="357426">MKRILFAFLVLVASVPLRAADYYWVGGGGNWSDLNGHWRLGSPTGGVPSIVPATGDNVFFGSYSGFGTTAAARTVTLDANSFCANMTWESDVPNNPILARTGSNTLFIYGNLVLSPTVTYNGAIDVEFAGPNPATLTSNGEINGILNLTVNKPGSGLTLLDDLIYTGTTANNTYGLILTAGTLNATGRTMSVYNFRSESDSPRHLDITGGRLIILRNLYFRGANKSVTADGSYIQTGIRLATDGGEFDEVEALSDSPNNDLFAVYNTTFRKLVFSNPSLTSNARIHAGNIVDTLIFMGAGVVRNDNNVIKYVTFAGNAAVGGTNNVVQYAEIGGALEIIDNGAHVFDTLYTAPNKNIIIRGTTTINKRFRAGGLPCDGFTEIMGGSGGTIHFADGAVAEIDNVLLTNIAATGSITPLTVNGVDNEGNSGFIINTPTTASRTLYWVGGAGDWSDRSHWSETSGGTGGACIPFVTDNVVFDNASGLNAGSVITTSGNTYCQDMTWAANLSSNVTFNESNNYQLRVYGSVVLNPNVTMNAMLQFTGAEDVTFTNNNSTQGLLEARISKSGPSANIGTVALLDNWSNPQARVVWLRGDVDVHDRVLDINVFQGIQSQGGHLTMRDASITVNNWEFLNAAKTVDAAGSNILAKTNIGIRTGSFYQVESSATNVNAFDIANTTIDFLTFSNPSLTSEAWIGSGNTIGTLEFKGQGMIRYGGNSIDSLITGESRNFRFFDSNTINKYFKATHPDCSGLGEIRSGAAVSTIVFGADAEVDIANVYMENMVATGGGGSLTLPITFSGADAGGNTGWNIIASDGDARYWVGGAGDWNDASHWSTTSGGPGGACIPTVANDVYFDANSGFGTTAAARTITVNAGNAYFRDMNWTGAANNPILNKAGAWNMEAWGESMVLNPSSTLNTTIQFRGTEETTITGQALGNLDFELRKTGGRLVFGNDYSNSQTDIFLYEGSLVANDVILNLHAVDNDERNNNLSVDITGSTILTGNLWRYNGGTSNRSLTADGSMINTRVFLANGFAYDQVSISGYWTQHSVFSGVAASKVVFTDTNVASDIGINGTNNQLDTVEFKGGGKIYGTNNTIGTLIFFPGSRYIFNAGTNTIITDSWFGSGTPCRLTEIMSSGATSAIVTKATGNVNFDYVRFQQMTATGGAEFTAGSHSQDLGGSSGWDIAPYDGASPIMGFGPDLTVCADGFPIVLNTDGFFAGPSATYLWSDGSTGNTLTVTDAGTYSVTVEYPDGCNISDEIVITKNTVTVAPITGADAVCVDNTTTLQSVTEAGVWSSSDAAIATVDAATGEVTGIAPGTATITYTVTAEEGCTASQTATITVNPQPVVDAITGTLTLFEGETTTLSSTTPDGVWSSSDAAVATVDASGLVTGVSGGTADITYTVTNAEGCAESVTATVTVDGFSAAKREVSVIKTADAQEPYTNGSFMISLPAGVLAVEDITLNYSVSGTATPGTDYTALTGTIIIAAGTNGIAVPVDVIDNGVVEPNETVIFNLSAATSANYTYTIPSAGNSATVNIGDNDFTASSNIVLLTKVSDAIEGGTNGQYRIALPAGVTSSEDVVISFNLAGTAANVFDYTLLGLDGSNIVIPAGANEVFIDVDATNDGIIEGPESVQVTLTAAASASYPFTIDPSSNSGTVNIVDANAASSTPLQVIAGTNGSEPSTGATFTVKLAGVATSAWPVTVGYRVSGTAMPGTDYQGIGTITIPANTNSVTVNLDVLDDQVIELTETMIFTLLSGSATDGGGNAFIFPPDPVNSDITVNITDDDAMAANQVLSVVKNTDAAEPSSNGSYTVSLPAGYTSSANTTLSYTMTGGATRNTDYTVFTITLPAYQNSVALRVNVRDDKIIEGTETMVLNLMGGTDGNSFTYTADAAANAVPLDIVDDDLDPANRVLTVTNDGDAAEPLTNGAFNISLPAGITVSEDVTVDYTISGTATAGDDYAAITGAVVIAAGQNSVSVPVTVSDDQAIEATETVIMTLAGGVSTSFTFTGTGSATVDIADDESTTSLSLAISDGGDGAEPGTDGNFTISLPTGVSASEDITVNYTVGGTATAGDDYAAITGAVMIPAGQNSATVPVTVADDQVIELTETVNMTLAGGSSASFTFTGTGSAEVNIADDDNTPANRALTIANSGDAAEPGTDGIFTVSLPAGITASEAITVNFTVAGTATAGDDYTAFTGTAVIPAGQNSIQIPVAVIDDQLIEGDETVVVSLNGGSSASFAFTGSGSAMVHLADDEHTPANLVLNVTKTIDGAEPATDGAFNIALPADLTATEDITVNYSVAGTATSGQDYIPLSGVTVIPAGDNSVDLPLMITDDQVIESTETVIVGVTGGSSASFAFTGGSNATLDITDDDNIPENLTLNIVKTADAAEPGTDGGFTVSLPIGVTVAEDITVNYAVGGTATAGDDYAAITAAVTIPAGQNSVDIPVSVMDDQVIEATETVVMTLAGGSSTSFTFTGTGSATVDIADDESTDPASLELAISKGADGAEPGTDGSFTVSLPSGITATEAITVNYTVGGTATAGDDYAAITASVTIPAGQSSADIPVTVMDDQVIEATETVIMTLAGGSSASFTFTGTGSATVDIADDESTDPASLELAISKGADGAEPGTDGSFTVSLPSGITATEAITVNYAVGGTATAGDDYAAITAAVTIPAGQNSADIPVTVMDDQVIEATETVIMTLAGGSSASFTFTGTGSATVDIADDESTDPASLELTISKGADGAEPGTDGSFTVSLPSGITATEAITVNYAVGGTATAGDDYAAITAAVTIPAGQNSADIPVTVMDDQAIEATETVVMTLAGGSSASFTFTGAGSATVDIADDESTTSRSLAISKSADGAEPGTDGGFTVSLPSGITATEAITVNYTVGGTATAGDDYAAITAVVTIPAGQNSVTVPVIVADDQVIEATETVVMTLAGGSSASFTFTGTGSATVDIADDESTVPANLELTVSKGADGAEPGTDGGFTVGLPSGITAAEAITVNFTMSGSATAGDDYVALTGTAVIATGQNNITVPVTVMDDELIEATETVIMTLSGGNSATFTFAGTGSAAVNIADDESPMPANLELAISKTADGSEPDTDGAFTISLPAGTTVSEDVTVTYTVGGTATPGDDYLAFTGRAVIPAGQRGVMVPVRVLNDDSREPVETVIMTLTGGSSPGATVSISTANRATVDIADDDHATPDLSVTTAVDNASPLAGSTVVFTVEVTNLGPDDATGVEVTDKLPSGYTFLSATTSAGSYDDISGIWTLGDLANGATGVLRITATVNAEGEYLNSAEVSGNEDDPDEGNNQDEISVAPVRPPQANDDGVTGHSNKALVISVLGNDTERTYPLDAASVEVVAQPQHGTVSVGTDGTVTYTSGPGYVGEDRFAYRVMDSEGNWSEPAEVTVAVSANPLRITNIFTPNGDGQNDKFEILGMEGFDRAELVVFNRWGNEVYRHDDYDNSWGGGDIPEGTYYYMLTLHKGNATQVEKGWVVLKKQ</sequence>
<feature type="domain" description="Calx-beta" evidence="7">
    <location>
        <begin position="2364"/>
        <end position="2466"/>
    </location>
</feature>
<dbReference type="PANTHER" id="PTHR11878">
    <property type="entry name" value="SODIUM/CALCIUM EXCHANGER"/>
    <property type="match status" value="1"/>
</dbReference>
<evidence type="ECO:0000313" key="9">
    <source>
        <dbReference type="EMBL" id="SFH75713.1"/>
    </source>
</evidence>
<feature type="domain" description="Calx-beta" evidence="7">
    <location>
        <begin position="2717"/>
        <end position="2820"/>
    </location>
</feature>
<dbReference type="InterPro" id="IPR001434">
    <property type="entry name" value="OmcB-like_DUF11"/>
</dbReference>
<dbReference type="SUPFAM" id="SSF49373">
    <property type="entry name" value="Invasin/intimin cell-adhesion fragments"/>
    <property type="match status" value="2"/>
</dbReference>
<feature type="signal peptide" evidence="6">
    <location>
        <begin position="1"/>
        <end position="19"/>
    </location>
</feature>
<dbReference type="InterPro" id="IPR051171">
    <property type="entry name" value="CaCA"/>
</dbReference>
<feature type="domain" description="Calx-beta" evidence="7">
    <location>
        <begin position="2250"/>
        <end position="2349"/>
    </location>
</feature>
<dbReference type="GO" id="GO:0007154">
    <property type="term" value="P:cell communication"/>
    <property type="evidence" value="ECO:0007669"/>
    <property type="project" value="InterPro"/>
</dbReference>
<dbReference type="GO" id="GO:0016020">
    <property type="term" value="C:membrane"/>
    <property type="evidence" value="ECO:0007669"/>
    <property type="project" value="InterPro"/>
</dbReference>
<dbReference type="InterPro" id="IPR003644">
    <property type="entry name" value="Calx_beta"/>
</dbReference>
<dbReference type="InterPro" id="IPR038081">
    <property type="entry name" value="CalX-like_sf"/>
</dbReference>
<dbReference type="RefSeq" id="WP_090622526.1">
    <property type="nucleotide sequence ID" value="NZ_FOQO01000001.1"/>
</dbReference>
<feature type="domain" description="BIG2" evidence="8">
    <location>
        <begin position="1334"/>
        <end position="1412"/>
    </location>
</feature>
<dbReference type="InterPro" id="IPR026341">
    <property type="entry name" value="T9SS_type_B"/>
</dbReference>
<accession>A0A1I3CMY9</accession>
<dbReference type="SMART" id="SM00635">
    <property type="entry name" value="BID_2"/>
    <property type="match status" value="2"/>
</dbReference>
<feature type="domain" description="Calx-beta" evidence="7">
    <location>
        <begin position="2481"/>
        <end position="2584"/>
    </location>
</feature>
<keyword evidence="4" id="KW-0813">Transport</keyword>
<evidence type="ECO:0000256" key="2">
    <source>
        <dbReference type="ARBA" id="ARBA00022737"/>
    </source>
</evidence>
<dbReference type="EMBL" id="FOQO01000001">
    <property type="protein sequence ID" value="SFH75713.1"/>
    <property type="molecule type" value="Genomic_DNA"/>
</dbReference>
<dbReference type="InterPro" id="IPR008964">
    <property type="entry name" value="Invasin/intimin_cell_adhesion"/>
</dbReference>
<feature type="domain" description="Calx-beta" evidence="7">
    <location>
        <begin position="1532"/>
        <end position="1637"/>
    </location>
</feature>
<evidence type="ECO:0000256" key="4">
    <source>
        <dbReference type="ARBA" id="ARBA00023065"/>
    </source>
</evidence>
<dbReference type="NCBIfam" id="TIGR04131">
    <property type="entry name" value="Bac_Flav_CTERM"/>
    <property type="match status" value="1"/>
</dbReference>
<dbReference type="STRING" id="1477437.SAMN05444682_101103"/>
<feature type="domain" description="Calx-beta" evidence="7">
    <location>
        <begin position="3069"/>
        <end position="3172"/>
    </location>
</feature>
<feature type="domain" description="BIG2" evidence="8">
    <location>
        <begin position="1254"/>
        <end position="1331"/>
    </location>
</feature>
<dbReference type="Gene3D" id="2.60.40.2030">
    <property type="match status" value="15"/>
</dbReference>
<feature type="domain" description="Calx-beta" evidence="7">
    <location>
        <begin position="2835"/>
        <end position="2936"/>
    </location>
</feature>
<name>A0A1I3CMY9_9SPHI</name>
<dbReference type="PANTHER" id="PTHR11878:SF65">
    <property type="entry name" value="NA_CA-EXCHANGE PROTEIN, ISOFORM G"/>
    <property type="match status" value="1"/>
</dbReference>
<dbReference type="GO" id="GO:0030001">
    <property type="term" value="P:metal ion transport"/>
    <property type="evidence" value="ECO:0007669"/>
    <property type="project" value="TreeGrafter"/>
</dbReference>
<dbReference type="OrthoDB" id="7794186at2"/>
<dbReference type="Pfam" id="PF03160">
    <property type="entry name" value="Calx-beta"/>
    <property type="match status" value="15"/>
</dbReference>
<gene>
    <name evidence="9" type="ORF">SAMN05444682_101103</name>
</gene>
<keyword evidence="3" id="KW-0106">Calcium</keyword>
<dbReference type="InterPro" id="IPR013783">
    <property type="entry name" value="Ig-like_fold"/>
</dbReference>
<protein>
    <submittedName>
        <fullName evidence="9">Gliding motility-associated C-terminal domain-containing protein</fullName>
    </submittedName>
</protein>
<dbReference type="Gene3D" id="2.60.40.1080">
    <property type="match status" value="1"/>
</dbReference>
<feature type="chain" id="PRO_5011756215" evidence="6">
    <location>
        <begin position="20"/>
        <end position="3499"/>
    </location>
</feature>
<dbReference type="Pfam" id="PF02368">
    <property type="entry name" value="Big_2"/>
    <property type="match status" value="2"/>
</dbReference>
<feature type="region of interest" description="Disordered" evidence="5">
    <location>
        <begin position="3295"/>
        <end position="3331"/>
    </location>
</feature>
<evidence type="ECO:0000256" key="6">
    <source>
        <dbReference type="SAM" id="SignalP"/>
    </source>
</evidence>
<keyword evidence="1 6" id="KW-0732">Signal</keyword>
<reference evidence="9 10" key="1">
    <citation type="submission" date="2016-10" db="EMBL/GenBank/DDBJ databases">
        <authorList>
            <person name="de Groot N.N."/>
        </authorList>
    </citation>
    <scope>NUCLEOTIDE SEQUENCE [LARGE SCALE GENOMIC DNA]</scope>
    <source>
        <strain evidence="9 10">RK1</strain>
    </source>
</reference>
<evidence type="ECO:0000256" key="1">
    <source>
        <dbReference type="ARBA" id="ARBA00022729"/>
    </source>
</evidence>
<dbReference type="Proteomes" id="UP000198670">
    <property type="component" value="Unassembled WGS sequence"/>
</dbReference>
<feature type="domain" description="Calx-beta" evidence="7">
    <location>
        <begin position="1899"/>
        <end position="1999"/>
    </location>
</feature>
<keyword evidence="2" id="KW-0677">Repeat</keyword>
<dbReference type="Pfam" id="PF01345">
    <property type="entry name" value="DUF11"/>
    <property type="match status" value="1"/>
</dbReference>
<dbReference type="Pfam" id="PF13585">
    <property type="entry name" value="CHU_C"/>
    <property type="match status" value="1"/>
</dbReference>
<dbReference type="Pfam" id="PF17963">
    <property type="entry name" value="Big_9"/>
    <property type="match status" value="1"/>
</dbReference>
<dbReference type="SUPFAM" id="SSF141072">
    <property type="entry name" value="CalX-like"/>
    <property type="match status" value="15"/>
</dbReference>
<evidence type="ECO:0000256" key="3">
    <source>
        <dbReference type="ARBA" id="ARBA00022837"/>
    </source>
</evidence>
<feature type="domain" description="Calx-beta" evidence="7">
    <location>
        <begin position="2951"/>
        <end position="3054"/>
    </location>
</feature>
<dbReference type="Gene3D" id="2.60.40.10">
    <property type="entry name" value="Immunoglobulins"/>
    <property type="match status" value="1"/>
</dbReference>